<evidence type="ECO:0000313" key="1">
    <source>
        <dbReference type="EMBL" id="QFR56469.1"/>
    </source>
</evidence>
<evidence type="ECO:0000313" key="2">
    <source>
        <dbReference type="Proteomes" id="UP000326637"/>
    </source>
</evidence>
<dbReference type="Proteomes" id="UP000326637">
    <property type="component" value="Segment"/>
</dbReference>
<sequence length="81" mass="9770">MSINMVKYNTELIIKERVFYINERLHHLGVDKQKSWLDTTYWEMILLMRLFRETDQGLCDKAEKVAIKAIDRRIALREISQ</sequence>
<organism evidence="1 2">
    <name type="scientific">Bacillus phage 056SW001B</name>
    <dbReference type="NCBI Taxonomy" id="2601663"/>
    <lineage>
        <taxon>Viruses</taxon>
        <taxon>Duplodnaviria</taxon>
        <taxon>Heunggongvirae</taxon>
        <taxon>Uroviricota</taxon>
        <taxon>Caudoviricetes</taxon>
        <taxon>Ehrlichviridae</taxon>
        <taxon>Gettysburgvirus</taxon>
        <taxon>Gettysburgvirus gv056SW001B</taxon>
    </lineage>
</organism>
<gene>
    <name evidence="1" type="primary">3</name>
    <name evidence="1" type="ORF">056SW001B_3</name>
</gene>
<name>A0A5P8PIH4_9CAUD</name>
<accession>A0A5P8PIH4</accession>
<protein>
    <submittedName>
        <fullName evidence="1">Uncharacterized protein</fullName>
    </submittedName>
</protein>
<reference evidence="1 2" key="1">
    <citation type="submission" date="2019-07" db="EMBL/GenBank/DDBJ databases">
        <authorList>
            <person name="Krukonis G.P."/>
            <person name="Delesalle V.A."/>
        </authorList>
    </citation>
    <scope>NUCLEOTIDE SEQUENCE [LARGE SCALE GENOMIC DNA]</scope>
</reference>
<dbReference type="EMBL" id="MN176230">
    <property type="protein sequence ID" value="QFR56469.1"/>
    <property type="molecule type" value="Genomic_DNA"/>
</dbReference>
<keyword evidence="2" id="KW-1185">Reference proteome</keyword>
<proteinExistence type="predicted"/>